<evidence type="ECO:0000313" key="1">
    <source>
        <dbReference type="EMBL" id="KAK4505262.1"/>
    </source>
</evidence>
<dbReference type="Proteomes" id="UP001305779">
    <property type="component" value="Unassembled WGS sequence"/>
</dbReference>
<dbReference type="EMBL" id="JAXOVC010000002">
    <property type="protein sequence ID" value="KAK4505262.1"/>
    <property type="molecule type" value="Genomic_DNA"/>
</dbReference>
<comment type="caution">
    <text evidence="1">The sequence shown here is derived from an EMBL/GenBank/DDBJ whole genome shotgun (WGS) entry which is preliminary data.</text>
</comment>
<name>A0ABR0EUG5_ZASCE</name>
<accession>A0ABR0EUG5</accession>
<evidence type="ECO:0000313" key="2">
    <source>
        <dbReference type="Proteomes" id="UP001305779"/>
    </source>
</evidence>
<sequence>MSQPTTLLSLPREIRDEIYTYLTTQTWDPNSTLRVIPSPSQDGHLYFWPEHAKWQPITLLYVNHQLRSEVQDFIRQQHKTKNIRLSLDLRVKGYVYTPTWTRLNFSLRPQDSLDLHINLTILSTEAFRRNDGWPRQPGQIFRALLNFLNRFVFHGPSFLDAEPPFETPGPHFIRTLELDMSFQDYYTVDTWPETVREVCRMLKALTMLDTAHRYLGRVKVNAVYQEDLKEVTRQASWDVRPADATTSAVFKEEDWARIGFHFGNAWLQRERETNNIQAYRDGTMSRS</sequence>
<keyword evidence="2" id="KW-1185">Reference proteome</keyword>
<reference evidence="1 2" key="1">
    <citation type="journal article" date="2023" name="G3 (Bethesda)">
        <title>A chromosome-level genome assembly of Zasmidium syzygii isolated from banana leaves.</title>
        <authorList>
            <person name="van Westerhoven A.C."/>
            <person name="Mehrabi R."/>
            <person name="Talebi R."/>
            <person name="Steentjes M.B.F."/>
            <person name="Corcolon B."/>
            <person name="Chong P.A."/>
            <person name="Kema G.H.J."/>
            <person name="Seidl M.F."/>
        </authorList>
    </citation>
    <scope>NUCLEOTIDE SEQUENCE [LARGE SCALE GENOMIC DNA]</scope>
    <source>
        <strain evidence="1 2">P124</strain>
    </source>
</reference>
<proteinExistence type="predicted"/>
<gene>
    <name evidence="1" type="ORF">PRZ48_003225</name>
</gene>
<organism evidence="1 2">
    <name type="scientific">Zasmidium cellare</name>
    <name type="common">Wine cellar mold</name>
    <name type="synonym">Racodium cellare</name>
    <dbReference type="NCBI Taxonomy" id="395010"/>
    <lineage>
        <taxon>Eukaryota</taxon>
        <taxon>Fungi</taxon>
        <taxon>Dikarya</taxon>
        <taxon>Ascomycota</taxon>
        <taxon>Pezizomycotina</taxon>
        <taxon>Dothideomycetes</taxon>
        <taxon>Dothideomycetidae</taxon>
        <taxon>Mycosphaerellales</taxon>
        <taxon>Mycosphaerellaceae</taxon>
        <taxon>Zasmidium</taxon>
    </lineage>
</organism>
<protein>
    <submittedName>
        <fullName evidence="1">Uncharacterized protein</fullName>
    </submittedName>
</protein>